<reference evidence="8" key="1">
    <citation type="submission" date="2014-06" db="EMBL/GenBank/DDBJ databases">
        <authorList>
            <person name="Ju J."/>
            <person name="Zhang J."/>
        </authorList>
    </citation>
    <scope>NUCLEOTIDE SEQUENCE</scope>
    <source>
        <strain evidence="8">SscI8</strain>
    </source>
</reference>
<proteinExistence type="inferred from homology"/>
<feature type="region of interest" description="Disordered" evidence="6">
    <location>
        <begin position="276"/>
        <end position="305"/>
    </location>
</feature>
<accession>A0A127Z9K6</accession>
<feature type="compositionally biased region" description="Basic and acidic residues" evidence="6">
    <location>
        <begin position="293"/>
        <end position="305"/>
    </location>
</feature>
<feature type="transmembrane region" description="Helical" evidence="7">
    <location>
        <begin position="585"/>
        <end position="606"/>
    </location>
</feature>
<feature type="transmembrane region" description="Helical" evidence="7">
    <location>
        <begin position="496"/>
        <end position="519"/>
    </location>
</feature>
<dbReference type="PANTHER" id="PTHR21347">
    <property type="entry name" value="CLEFT LIP AND PALATE ASSOCIATED TRANSMEMBRANE PROTEIN-RELATED"/>
    <property type="match status" value="1"/>
</dbReference>
<dbReference type="InterPro" id="IPR006603">
    <property type="entry name" value="PQ-loop_rpt"/>
</dbReference>
<comment type="similarity">
    <text evidence="2">Belongs to the CLPTM1 family.</text>
</comment>
<dbReference type="Pfam" id="PF05602">
    <property type="entry name" value="CLPTM1"/>
    <property type="match status" value="1"/>
</dbReference>
<evidence type="ECO:0000313" key="8">
    <source>
        <dbReference type="EMBL" id="CDU22808.1"/>
    </source>
</evidence>
<keyword evidence="3 7" id="KW-0812">Transmembrane</keyword>
<evidence type="ECO:0000256" key="1">
    <source>
        <dbReference type="ARBA" id="ARBA00004141"/>
    </source>
</evidence>
<dbReference type="PANTHER" id="PTHR21347:SF0">
    <property type="entry name" value="LIPID SCRAMBLASE CLPTM1L"/>
    <property type="match status" value="1"/>
</dbReference>
<name>A0A127Z9K6_9BASI</name>
<dbReference type="InterPro" id="IPR008429">
    <property type="entry name" value="CLPTM1"/>
</dbReference>
<dbReference type="GO" id="GO:0016020">
    <property type="term" value="C:membrane"/>
    <property type="evidence" value="ECO:0007669"/>
    <property type="project" value="UniProtKB-SubCell"/>
</dbReference>
<feature type="compositionally biased region" description="Basic and acidic residues" evidence="6">
    <location>
        <begin position="709"/>
        <end position="739"/>
    </location>
</feature>
<keyword evidence="4 7" id="KW-1133">Transmembrane helix</keyword>
<keyword evidence="5 7" id="KW-0472">Membrane</keyword>
<gene>
    <name evidence="8" type="ORF">SPSC_01438</name>
</gene>
<comment type="subcellular location">
    <subcellularLocation>
        <location evidence="1">Membrane</location>
        <topology evidence="1">Multi-pass membrane protein</topology>
    </subcellularLocation>
</comment>
<feature type="transmembrane region" description="Helical" evidence="7">
    <location>
        <begin position="463"/>
        <end position="484"/>
    </location>
</feature>
<dbReference type="AlphaFoldDB" id="A0A127Z9K6"/>
<feature type="region of interest" description="Disordered" evidence="6">
    <location>
        <begin position="709"/>
        <end position="759"/>
    </location>
</feature>
<evidence type="ECO:0000256" key="4">
    <source>
        <dbReference type="ARBA" id="ARBA00022989"/>
    </source>
</evidence>
<evidence type="ECO:0000256" key="7">
    <source>
        <dbReference type="SAM" id="Phobius"/>
    </source>
</evidence>
<feature type="region of interest" description="Disordered" evidence="6">
    <location>
        <begin position="1"/>
        <end position="22"/>
    </location>
</feature>
<protein>
    <submittedName>
        <fullName evidence="8">Related to cleft lip and palate transmembrane protein 1 (CLPTM1)</fullName>
    </submittedName>
</protein>
<feature type="compositionally biased region" description="Low complexity" evidence="6">
    <location>
        <begin position="279"/>
        <end position="292"/>
    </location>
</feature>
<dbReference type="Pfam" id="PF04193">
    <property type="entry name" value="PQ-loop"/>
    <property type="match status" value="1"/>
</dbReference>
<dbReference type="GO" id="GO:0012505">
    <property type="term" value="C:endomembrane system"/>
    <property type="evidence" value="ECO:0007669"/>
    <property type="project" value="TreeGrafter"/>
</dbReference>
<sequence length="759" mass="83308">MSSNAATARGGPAAGGQPQQQRTDWKWTLARALIMYAGVNAVTNPKSPVAGYINKLMGREFVAPAAPASTSAASAVTPAGTGTTGSADVNVPANSWVAPPAVKGPDNVAVPIWNDDVELDFYIFLSYTPAPSGEMVKTQFSDLIPESGLANAPQIPFDAFTDLLHDPLHEGMRDHAQIVYSSSASKRGTELKPMAAVKWSNIRLGDLALSRDVDLILPLDEAVRKHNASVWADMVVTQQGVSPNPRDASYHPLGVVRRRKLLSRLMPLKKKRVEKNLFDKANANANANASDNSSKDAEQEEQEQKVKIVGHWHRNLTLALVQDLGDLGIQLSQLPPPLLQHVSVVRDPSSGAMVVAPPPADPQAAAVLEQAYATGRPPNVLRYPIIFPNDFWLLKEHMHPINDTVAELPLHVHLYHQSWFKFQMLAALSDSFDKQATGGGAAGSATGSEIDMIKTMLLETNPWFLALTIVVSILHSVFEFLAFSSDVRHWKNKDDLAGVSVGSIVTNVVVQLIITLYLLDNNEDTSWMILAGQAVGVLVECWKLTKAVSVGVVPAPNSLRYRLKITDKHKLSAEEQKTQEYDRLAFKYVGIAVGPLLVGYTIYSALYQTHRGWWSFIISTATSFVYAFGFVSLVPQLIVNYKLKSTAGMNSKTFVYKILGTFVDDLFAFCIKMPTLHRLACFRDDVVFFIALYQRWIYGVDPTRRNEFGQTLEKEEEKEKVDNEKGEKEQGVGEDKEGGKSSALQDKAGGLKSRSSKAQ</sequence>
<evidence type="ECO:0000256" key="5">
    <source>
        <dbReference type="ARBA" id="ARBA00023136"/>
    </source>
</evidence>
<evidence type="ECO:0000256" key="2">
    <source>
        <dbReference type="ARBA" id="ARBA00009310"/>
    </source>
</evidence>
<organism evidence="8">
    <name type="scientific">Sporisorium scitamineum</name>
    <dbReference type="NCBI Taxonomy" id="49012"/>
    <lineage>
        <taxon>Eukaryota</taxon>
        <taxon>Fungi</taxon>
        <taxon>Dikarya</taxon>
        <taxon>Basidiomycota</taxon>
        <taxon>Ustilaginomycotina</taxon>
        <taxon>Ustilaginomycetes</taxon>
        <taxon>Ustilaginales</taxon>
        <taxon>Ustilaginaceae</taxon>
        <taxon>Sporisorium</taxon>
    </lineage>
</organism>
<evidence type="ECO:0000256" key="3">
    <source>
        <dbReference type="ARBA" id="ARBA00022692"/>
    </source>
</evidence>
<dbReference type="EMBL" id="LK056657">
    <property type="protein sequence ID" value="CDU22808.1"/>
    <property type="molecule type" value="Genomic_DNA"/>
</dbReference>
<dbReference type="OrthoDB" id="378564at2759"/>
<feature type="transmembrane region" description="Helical" evidence="7">
    <location>
        <begin position="612"/>
        <end position="634"/>
    </location>
</feature>
<evidence type="ECO:0000256" key="6">
    <source>
        <dbReference type="SAM" id="MobiDB-lite"/>
    </source>
</evidence>